<reference evidence="1 2" key="1">
    <citation type="submission" date="2024-03" db="EMBL/GenBank/DDBJ databases">
        <title>Human intestinal bacterial collection.</title>
        <authorList>
            <person name="Pauvert C."/>
            <person name="Hitch T.C.A."/>
            <person name="Clavel T."/>
        </authorList>
    </citation>
    <scope>NUCLEOTIDE SEQUENCE [LARGE SCALE GENOMIC DNA]</scope>
    <source>
        <strain evidence="1 2">CLA-JM-H10</strain>
    </source>
</reference>
<proteinExistence type="predicted"/>
<evidence type="ECO:0000313" key="2">
    <source>
        <dbReference type="Proteomes" id="UP001480973"/>
    </source>
</evidence>
<protein>
    <submittedName>
        <fullName evidence="1">CRISPR-associated protein</fullName>
    </submittedName>
</protein>
<dbReference type="Proteomes" id="UP001480973">
    <property type="component" value="Unassembled WGS sequence"/>
</dbReference>
<organism evidence="1 2">
    <name type="scientific">Lachnospira intestinalis</name>
    <dbReference type="NCBI Taxonomy" id="3133158"/>
    <lineage>
        <taxon>Bacteria</taxon>
        <taxon>Bacillati</taxon>
        <taxon>Bacillota</taxon>
        <taxon>Clostridia</taxon>
        <taxon>Lachnospirales</taxon>
        <taxon>Lachnospiraceae</taxon>
        <taxon>Lachnospira</taxon>
    </lineage>
</organism>
<keyword evidence="2" id="KW-1185">Reference proteome</keyword>
<gene>
    <name evidence="1" type="ORF">WMO38_12065</name>
</gene>
<accession>A0ABV1GQR7</accession>
<comment type="caution">
    <text evidence="1">The sequence shown here is derived from an EMBL/GenBank/DDBJ whole genome shotgun (WGS) entry which is preliminary data.</text>
</comment>
<sequence>MLQECIEIFKEQMEKEAKAGRDIILDEYRPAEGDYIIVKKDGSLMSCSIKEDKKKKTLEGINESDFLYRDICFYDYHSRLISMDKPQDSKKIVHSNNYMSFWVKYESFDNGKLDVQAIDRYFDVLINPREKYKNADRVMYDFIYQQIGDVDTQQLESNRKWIKENIFQLDKTELNLQKKKYLKIFFEDDRDTYIREEKRYVMTKIYNKNDYNIEINNNMYGLPNDNLGLNSKKPYLEHKTRKLPVPNLIDVKQVLLQRKFFDFLANKANAGLTNVFFENESREITAYPNGEFEKGDFSGYFLQIQKGKSVLIKYQDTIVDYRYNLQKNFVLKKILNWTPNKNSTQSNNVYENYYDTYTDKNKIFTVLDDVLFFKCLKRNLFNDVEDIMVDNPCIKRNIIMSRDIIFAWIYKGQKNGAQNVIKNVGIDIIKNSINAGYMGKAVLQFNMLASFEEYFGGEDMKNKYSEIRSSIKTKINSNDYQVCESDDEYLYAVGQLIRYFVSLSKIKDKAHSLANPFLSCTDSKQLAKKLEHYFKKYNYNYKVSDKRSNKLYTLVSNYEYDKKIDTTMVIAGYISDNLVYESDKEEN</sequence>
<name>A0ABV1GQR7_9FIRM</name>
<evidence type="ECO:0000313" key="1">
    <source>
        <dbReference type="EMBL" id="MEQ2535850.1"/>
    </source>
</evidence>
<dbReference type="EMBL" id="JBBMES010000016">
    <property type="protein sequence ID" value="MEQ2535850.1"/>
    <property type="molecule type" value="Genomic_DNA"/>
</dbReference>